<dbReference type="EMBL" id="CAJNOO010001033">
    <property type="protein sequence ID" value="CAF1082938.1"/>
    <property type="molecule type" value="Genomic_DNA"/>
</dbReference>
<keyword evidence="2" id="KW-1133">Transmembrane helix</keyword>
<reference evidence="5" key="1">
    <citation type="submission" date="2021-02" db="EMBL/GenBank/DDBJ databases">
        <authorList>
            <person name="Nowell W R."/>
        </authorList>
    </citation>
    <scope>NUCLEOTIDE SEQUENCE</scope>
</reference>
<accession>A0A814MQ90</accession>
<evidence type="ECO:0000256" key="2">
    <source>
        <dbReference type="SAM" id="Phobius"/>
    </source>
</evidence>
<dbReference type="Pfam" id="PF10260">
    <property type="entry name" value="SAYSvFN"/>
    <property type="match status" value="1"/>
</dbReference>
<dbReference type="Proteomes" id="UP000663870">
    <property type="component" value="Unassembled WGS sequence"/>
</dbReference>
<evidence type="ECO:0000313" key="8">
    <source>
        <dbReference type="Proteomes" id="UP000663870"/>
    </source>
</evidence>
<feature type="region of interest" description="Disordered" evidence="1">
    <location>
        <begin position="40"/>
        <end position="63"/>
    </location>
</feature>
<evidence type="ECO:0000313" key="6">
    <source>
        <dbReference type="EMBL" id="CAF1277208.1"/>
    </source>
</evidence>
<evidence type="ECO:0000313" key="5">
    <source>
        <dbReference type="EMBL" id="CAF1082938.1"/>
    </source>
</evidence>
<feature type="compositionally biased region" description="Acidic residues" evidence="1">
    <location>
        <begin position="49"/>
        <end position="60"/>
    </location>
</feature>
<dbReference type="Proteomes" id="UP000663854">
    <property type="component" value="Unassembled WGS sequence"/>
</dbReference>
<dbReference type="PANTHER" id="PTHR13527:SF0">
    <property type="entry name" value="SAYSVFN DOMAIN-CONTAINING PROTEIN 1"/>
    <property type="match status" value="1"/>
</dbReference>
<dbReference type="AlphaFoldDB" id="A0A814MQ90"/>
<dbReference type="OrthoDB" id="71310at2759"/>
<evidence type="ECO:0000313" key="7">
    <source>
        <dbReference type="EMBL" id="CAF1515612.1"/>
    </source>
</evidence>
<dbReference type="PANTHER" id="PTHR13527">
    <property type="entry name" value="SAYSVFN DOMAIN-CONTAINING PROTEIN 1"/>
    <property type="match status" value="1"/>
</dbReference>
<evidence type="ECO:0000256" key="1">
    <source>
        <dbReference type="SAM" id="MobiDB-lite"/>
    </source>
</evidence>
<dbReference type="InterPro" id="IPR039159">
    <property type="entry name" value="SAYSD1"/>
</dbReference>
<organism evidence="5 9">
    <name type="scientific">Rotaria sordida</name>
    <dbReference type="NCBI Taxonomy" id="392033"/>
    <lineage>
        <taxon>Eukaryota</taxon>
        <taxon>Metazoa</taxon>
        <taxon>Spiralia</taxon>
        <taxon>Gnathifera</taxon>
        <taxon>Rotifera</taxon>
        <taxon>Eurotatoria</taxon>
        <taxon>Bdelloidea</taxon>
        <taxon>Philodinida</taxon>
        <taxon>Philodinidae</taxon>
        <taxon>Rotaria</taxon>
    </lineage>
</organism>
<evidence type="ECO:0000313" key="9">
    <source>
        <dbReference type="Proteomes" id="UP000663882"/>
    </source>
</evidence>
<evidence type="ECO:0000313" key="4">
    <source>
        <dbReference type="EMBL" id="CAF0831831.1"/>
    </source>
</evidence>
<dbReference type="EMBL" id="CAJNOU010001983">
    <property type="protein sequence ID" value="CAF1277208.1"/>
    <property type="molecule type" value="Genomic_DNA"/>
</dbReference>
<proteinExistence type="predicted"/>
<keyword evidence="2" id="KW-0472">Membrane</keyword>
<feature type="domain" description="SAYSvFN" evidence="3">
    <location>
        <begin position="72"/>
        <end position="140"/>
    </location>
</feature>
<dbReference type="EMBL" id="CAJNOL010002605">
    <property type="protein sequence ID" value="CAF1515612.1"/>
    <property type="molecule type" value="Genomic_DNA"/>
</dbReference>
<feature type="transmembrane region" description="Helical" evidence="2">
    <location>
        <begin position="73"/>
        <end position="102"/>
    </location>
</feature>
<gene>
    <name evidence="7" type="ORF">JXQ802_LOCUS41259</name>
    <name evidence="4" type="ORF">PYM288_LOCUS6124</name>
    <name evidence="5" type="ORF">RFH988_LOCUS18392</name>
    <name evidence="6" type="ORF">SEV965_LOCUS25064</name>
</gene>
<dbReference type="InterPro" id="IPR019387">
    <property type="entry name" value="SAYSvFN_dom"/>
</dbReference>
<keyword evidence="2" id="KW-0812">Transmembrane</keyword>
<dbReference type="EMBL" id="CAJNOH010000067">
    <property type="protein sequence ID" value="CAF0831831.1"/>
    <property type="molecule type" value="Genomic_DNA"/>
</dbReference>
<dbReference type="Proteomes" id="UP000663882">
    <property type="component" value="Unassembled WGS sequence"/>
</dbReference>
<dbReference type="Proteomes" id="UP000663889">
    <property type="component" value="Unassembled WGS sequence"/>
</dbReference>
<evidence type="ECO:0000259" key="3">
    <source>
        <dbReference type="Pfam" id="PF10260"/>
    </source>
</evidence>
<comment type="caution">
    <text evidence="5">The sequence shown here is derived from an EMBL/GenBank/DDBJ whole genome shotgun (WGS) entry which is preliminary data.</text>
</comment>
<name>A0A814MQ90_9BILA</name>
<keyword evidence="8" id="KW-1185">Reference proteome</keyword>
<sequence>METKLAEFRKTHAQKKPLINWHEINSRLASVFSFLSRKSSERKPQEEKEEKEEKEEEAEEQSISSWKIILLKFFIWLILLLIFIRLEFGVIYFIISLLYLMWSNLGSRRRRNQLSAYSVFNPNFEKIQGTFSAEDYDRQLRRGGSPFFSS</sequence>
<protein>
    <recommendedName>
        <fullName evidence="3">SAYSvFN domain-containing protein</fullName>
    </recommendedName>
</protein>